<dbReference type="Proteomes" id="UP000029781">
    <property type="component" value="Segment"/>
</dbReference>
<reference evidence="2 3" key="1">
    <citation type="journal article" date="2010" name="Proc. Natl. Acad. Sci. U.S.A.">
        <title>Giant virus with a remarkable complement of genes infects marine zooplankton.</title>
        <authorList>
            <person name="Fischer M.G."/>
            <person name="Allen M.J."/>
            <person name="Wilson W.H."/>
            <person name="Suttle C.A."/>
        </authorList>
    </citation>
    <scope>NUCLEOTIDE SEQUENCE [LARGE SCALE GENOMIC DNA]</scope>
    <source>
        <strain evidence="2 3">BV-PW1</strain>
    </source>
</reference>
<evidence type="ECO:0000256" key="1">
    <source>
        <dbReference type="SAM" id="MobiDB-lite"/>
    </source>
</evidence>
<organismHost>
    <name type="scientific">Cafeteria roenbergensis</name>
    <name type="common">Marine flagellate</name>
    <dbReference type="NCBI Taxonomy" id="33653"/>
</organismHost>
<gene>
    <name evidence="2" type="ORF">crov226</name>
</gene>
<name>E3T4Z6_CROVB</name>
<dbReference type="EMBL" id="GU244497">
    <property type="protein sequence ID" value="ADO67259.1"/>
    <property type="molecule type" value="Genomic_DNA"/>
</dbReference>
<feature type="region of interest" description="Disordered" evidence="1">
    <location>
        <begin position="1"/>
        <end position="21"/>
    </location>
</feature>
<dbReference type="KEGG" id="vg:9887628"/>
<dbReference type="GeneID" id="9887628"/>
<sequence length="142" mass="16320">MSDNLNDTNNSDTSEKQKEVSKEFTIKVVEWVKMDNALRELRAKSKEITDEKKDLEGWILSYLDQIGEKTISIGDGNLRKNVSKTKAPLKKETIHSTIKDITKDDAKASLITQQIFENRPMTERINLKRTKNRGPKKTNENV</sequence>
<dbReference type="InterPro" id="IPR043918">
    <property type="entry name" value="DUF5760"/>
</dbReference>
<keyword evidence="3" id="KW-1185">Reference proteome</keyword>
<protein>
    <submittedName>
        <fullName evidence="2">Uncharacterized protein</fullName>
    </submittedName>
</protein>
<evidence type="ECO:0000313" key="2">
    <source>
        <dbReference type="EMBL" id="ADO67259.1"/>
    </source>
</evidence>
<dbReference type="RefSeq" id="YP_003969858.1">
    <property type="nucleotide sequence ID" value="NC_014637.1"/>
</dbReference>
<dbReference type="Pfam" id="PF19064">
    <property type="entry name" value="DUF5760"/>
    <property type="match status" value="1"/>
</dbReference>
<accession>E3T4Z6</accession>
<evidence type="ECO:0000313" key="3">
    <source>
        <dbReference type="Proteomes" id="UP000029781"/>
    </source>
</evidence>
<feature type="compositionally biased region" description="Low complexity" evidence="1">
    <location>
        <begin position="1"/>
        <end position="12"/>
    </location>
</feature>
<proteinExistence type="predicted"/>
<organism evidence="2 3">
    <name type="scientific">Cafeteria roenbergensis virus (strain BV-PW1)</name>
    <name type="common">CroV</name>
    <dbReference type="NCBI Taxonomy" id="693272"/>
    <lineage>
        <taxon>Viruses</taxon>
        <taxon>Varidnaviria</taxon>
        <taxon>Bamfordvirae</taxon>
        <taxon>Nucleocytoviricota</taxon>
        <taxon>Megaviricetes</taxon>
        <taxon>Imitervirales</taxon>
        <taxon>Mimiviridae</taxon>
        <taxon>Aliimimivirinae</taxon>
        <taxon>Rheavirus</taxon>
        <taxon>Rheavirus sinusmexicani</taxon>
    </lineage>
</organism>